<dbReference type="RefSeq" id="WP_116695479.1">
    <property type="nucleotide sequence ID" value="NZ_QEHR01000011.1"/>
</dbReference>
<evidence type="ECO:0000256" key="1">
    <source>
        <dbReference type="ARBA" id="ARBA00022649"/>
    </source>
</evidence>
<organism evidence="2 3">
    <name type="scientific">Marixanthomonas spongiae</name>
    <dbReference type="NCBI Taxonomy" id="2174845"/>
    <lineage>
        <taxon>Bacteria</taxon>
        <taxon>Pseudomonadati</taxon>
        <taxon>Bacteroidota</taxon>
        <taxon>Flavobacteriia</taxon>
        <taxon>Flavobacteriales</taxon>
        <taxon>Flavobacteriaceae</taxon>
        <taxon>Marixanthomonas</taxon>
    </lineage>
</organism>
<evidence type="ECO:0000313" key="3">
    <source>
        <dbReference type="Proteomes" id="UP000245962"/>
    </source>
</evidence>
<dbReference type="Proteomes" id="UP000245962">
    <property type="component" value="Unassembled WGS sequence"/>
</dbReference>
<dbReference type="OrthoDB" id="962256at2"/>
<gene>
    <name evidence="2" type="ORF">DDV96_14410</name>
</gene>
<keyword evidence="3" id="KW-1185">Reference proteome</keyword>
<protein>
    <submittedName>
        <fullName evidence="2">Type II toxin-antitoxin system RelE/ParE family toxin</fullName>
    </submittedName>
</protein>
<dbReference type="AlphaFoldDB" id="A0A2U0HW82"/>
<dbReference type="Gene3D" id="3.30.2310.20">
    <property type="entry name" value="RelE-like"/>
    <property type="match status" value="1"/>
</dbReference>
<dbReference type="InterPro" id="IPR035093">
    <property type="entry name" value="RelE/ParE_toxin_dom_sf"/>
</dbReference>
<comment type="caution">
    <text evidence="2">The sequence shown here is derived from an EMBL/GenBank/DDBJ whole genome shotgun (WGS) entry which is preliminary data.</text>
</comment>
<name>A0A2U0HW82_9FLAO</name>
<evidence type="ECO:0000313" key="2">
    <source>
        <dbReference type="EMBL" id="PVW13107.1"/>
    </source>
</evidence>
<sequence>MGKTVIWTHQADAELSQAFLELLEQSESIEMTTRIITEVYASASILATNPEIYKLDTLKKDNKGNIRSYEKHTYRISYQIEKEAVYIIRVRYARKEPLDY</sequence>
<accession>A0A2U0HW82</accession>
<reference evidence="2 3" key="1">
    <citation type="submission" date="2018-04" db="EMBL/GenBank/DDBJ databases">
        <title>Marixanthomonas spongiae HN-E44 sp. nov., isolated from a marine sponge.</title>
        <authorList>
            <person name="Luo L."/>
            <person name="Zhuang L."/>
        </authorList>
    </citation>
    <scope>NUCLEOTIDE SEQUENCE [LARGE SCALE GENOMIC DNA]</scope>
    <source>
        <strain evidence="2 3">HN-E44</strain>
    </source>
</reference>
<dbReference type="SUPFAM" id="SSF143011">
    <property type="entry name" value="RelE-like"/>
    <property type="match status" value="1"/>
</dbReference>
<dbReference type="Pfam" id="PF05016">
    <property type="entry name" value="ParE_toxin"/>
    <property type="match status" value="1"/>
</dbReference>
<dbReference type="InterPro" id="IPR007712">
    <property type="entry name" value="RelE/ParE_toxin"/>
</dbReference>
<dbReference type="EMBL" id="QEHR01000011">
    <property type="protein sequence ID" value="PVW13107.1"/>
    <property type="molecule type" value="Genomic_DNA"/>
</dbReference>
<keyword evidence="1" id="KW-1277">Toxin-antitoxin system</keyword>
<proteinExistence type="predicted"/>